<dbReference type="Pfam" id="PF00400">
    <property type="entry name" value="WD40"/>
    <property type="match status" value="3"/>
</dbReference>
<keyword evidence="2 8" id="KW-0479">Metal-binding</keyword>
<proteinExistence type="predicted"/>
<dbReference type="SUPFAM" id="SSF50978">
    <property type="entry name" value="WD40 repeat-like"/>
    <property type="match status" value="1"/>
</dbReference>
<dbReference type="AlphaFoldDB" id="A0ABC8RS15"/>
<feature type="repeat" description="WD" evidence="7">
    <location>
        <begin position="157"/>
        <end position="198"/>
    </location>
</feature>
<dbReference type="PROSITE" id="PS50082">
    <property type="entry name" value="WD_REPEATS_2"/>
    <property type="match status" value="3"/>
</dbReference>
<dbReference type="PROSITE" id="PS50103">
    <property type="entry name" value="ZF_C3H1"/>
    <property type="match status" value="2"/>
</dbReference>
<dbReference type="PROSITE" id="PS00678">
    <property type="entry name" value="WD_REPEATS_1"/>
    <property type="match status" value="1"/>
</dbReference>
<feature type="zinc finger region" description="C3H1-type" evidence="8">
    <location>
        <begin position="24"/>
        <end position="50"/>
    </location>
</feature>
<keyword evidence="4 8" id="KW-0863">Zinc-finger</keyword>
<dbReference type="InterPro" id="IPR036855">
    <property type="entry name" value="Znf_CCCH_sf"/>
</dbReference>
<evidence type="ECO:0000256" key="7">
    <source>
        <dbReference type="PROSITE-ProRule" id="PRU00221"/>
    </source>
</evidence>
<feature type="domain" description="C3H1-type" evidence="10">
    <location>
        <begin position="119"/>
        <end position="146"/>
    </location>
</feature>
<dbReference type="EMBL" id="CAUOFW020001503">
    <property type="protein sequence ID" value="CAK9145779.1"/>
    <property type="molecule type" value="Genomic_DNA"/>
</dbReference>
<evidence type="ECO:0000256" key="9">
    <source>
        <dbReference type="SAM" id="MobiDB-lite"/>
    </source>
</evidence>
<evidence type="ECO:0000256" key="1">
    <source>
        <dbReference type="ARBA" id="ARBA00022574"/>
    </source>
</evidence>
<evidence type="ECO:0000256" key="5">
    <source>
        <dbReference type="ARBA" id="ARBA00022833"/>
    </source>
</evidence>
<feature type="compositionally biased region" description="Polar residues" evidence="9">
    <location>
        <begin position="95"/>
        <end position="106"/>
    </location>
</feature>
<feature type="region of interest" description="Disordered" evidence="9">
    <location>
        <begin position="75"/>
        <end position="115"/>
    </location>
</feature>
<feature type="domain" description="C3H1-type" evidence="10">
    <location>
        <begin position="24"/>
        <end position="50"/>
    </location>
</feature>
<dbReference type="SMART" id="SM00356">
    <property type="entry name" value="ZnF_C3H1"/>
    <property type="match status" value="2"/>
</dbReference>
<evidence type="ECO:0000256" key="2">
    <source>
        <dbReference type="ARBA" id="ARBA00022723"/>
    </source>
</evidence>
<dbReference type="InterPro" id="IPR001680">
    <property type="entry name" value="WD40_rpt"/>
</dbReference>
<feature type="compositionally biased region" description="Polar residues" evidence="9">
    <location>
        <begin position="75"/>
        <end position="85"/>
    </location>
</feature>
<protein>
    <recommendedName>
        <fullName evidence="10">C3H1-type domain-containing protein</fullName>
    </recommendedName>
</protein>
<evidence type="ECO:0000259" key="10">
    <source>
        <dbReference type="PROSITE" id="PS50103"/>
    </source>
</evidence>
<keyword evidence="5 8" id="KW-0862">Zinc</keyword>
<organism evidence="11 12">
    <name type="scientific">Ilex paraguariensis</name>
    <name type="common">yerba mate</name>
    <dbReference type="NCBI Taxonomy" id="185542"/>
    <lineage>
        <taxon>Eukaryota</taxon>
        <taxon>Viridiplantae</taxon>
        <taxon>Streptophyta</taxon>
        <taxon>Embryophyta</taxon>
        <taxon>Tracheophyta</taxon>
        <taxon>Spermatophyta</taxon>
        <taxon>Magnoliopsida</taxon>
        <taxon>eudicotyledons</taxon>
        <taxon>Gunneridae</taxon>
        <taxon>Pentapetalae</taxon>
        <taxon>asterids</taxon>
        <taxon>campanulids</taxon>
        <taxon>Aquifoliales</taxon>
        <taxon>Aquifoliaceae</taxon>
        <taxon>Ilex</taxon>
    </lineage>
</organism>
<comment type="caution">
    <text evidence="11">The sequence shown here is derived from an EMBL/GenBank/DDBJ whole genome shotgun (WGS) entry which is preliminary data.</text>
</comment>
<keyword evidence="6" id="KW-0238">DNA-binding</keyword>
<evidence type="ECO:0000313" key="12">
    <source>
        <dbReference type="Proteomes" id="UP001642360"/>
    </source>
</evidence>
<dbReference type="GO" id="GO:0008270">
    <property type="term" value="F:zinc ion binding"/>
    <property type="evidence" value="ECO:0007669"/>
    <property type="project" value="UniProtKB-KW"/>
</dbReference>
<sequence length="447" mass="48801">MDIKAARRVSVYKQLGGERHGHVMKNNKVCSYWLQGRCSRNPCRFLHPELSPIPQPFVQSHSTCEDHSVTSRLTWRNPNFSSSKNAPKCGADSGGKSSYQEGQPNVSKIERDGGKSTQKTQQKLCKFWVMGNCVKSDNCGDLHSWFYGNGFTMLAKLEGHNKAVIGISLPSCCDKLFSASNDKSVRIWDCNTGQCAEVVKLEGTIGTLVSEGPWVFVGLSNAVKAWNIQSNVELTLNGPVGQVYALVVGNDMLFAGTEDGTILAWKSSCETSCPEVAATLKGHSRVVLSLFVGANRLYSGSMDKTIRVWDLQTLQCIQTLDGHANAVMSVLCWDSYLISGSLDSTIKVWAATESGTLEVVYERMEDHGVLALCGIYDADAKPILLCSCNDNAVRLYDLPTFIERGRIFAKREVRAIQIGPGGLFFTGDATGQVFVWKLLGDPSAAAS</sequence>
<keyword evidence="3" id="KW-0677">Repeat</keyword>
<dbReference type="PANTHER" id="PTHR44489:SF16">
    <property type="entry name" value="ANAPHASE-PROMOTING COMPLEX SUBUNIT 4 WD40 DOMAIN-CONTAINING PROTEIN"/>
    <property type="match status" value="1"/>
</dbReference>
<feature type="repeat" description="WD" evidence="7">
    <location>
        <begin position="320"/>
        <end position="359"/>
    </location>
</feature>
<dbReference type="InterPro" id="IPR000571">
    <property type="entry name" value="Znf_CCCH"/>
</dbReference>
<accession>A0ABC8RS15</accession>
<gene>
    <name evidence="11" type="ORF">ILEXP_LOCUS13601</name>
</gene>
<evidence type="ECO:0000256" key="3">
    <source>
        <dbReference type="ARBA" id="ARBA00022737"/>
    </source>
</evidence>
<evidence type="ECO:0000313" key="11">
    <source>
        <dbReference type="EMBL" id="CAK9145779.1"/>
    </source>
</evidence>
<dbReference type="InterPro" id="IPR044715">
    <property type="entry name" value="WDR86-like"/>
</dbReference>
<dbReference type="SUPFAM" id="SSF90229">
    <property type="entry name" value="CCCH zinc finger"/>
    <property type="match status" value="1"/>
</dbReference>
<feature type="repeat" description="WD" evidence="7">
    <location>
        <begin position="280"/>
        <end position="319"/>
    </location>
</feature>
<dbReference type="InterPro" id="IPR020472">
    <property type="entry name" value="WD40_PAC1"/>
</dbReference>
<evidence type="ECO:0000256" key="4">
    <source>
        <dbReference type="ARBA" id="ARBA00022771"/>
    </source>
</evidence>
<dbReference type="GO" id="GO:0003677">
    <property type="term" value="F:DNA binding"/>
    <property type="evidence" value="ECO:0007669"/>
    <property type="project" value="UniProtKB-KW"/>
</dbReference>
<dbReference type="Gene3D" id="2.130.10.10">
    <property type="entry name" value="YVTN repeat-like/Quinoprotein amine dehydrogenase"/>
    <property type="match status" value="2"/>
</dbReference>
<dbReference type="InterPro" id="IPR015943">
    <property type="entry name" value="WD40/YVTN_repeat-like_dom_sf"/>
</dbReference>
<dbReference type="Proteomes" id="UP001642360">
    <property type="component" value="Unassembled WGS sequence"/>
</dbReference>
<keyword evidence="1 7" id="KW-0853">WD repeat</keyword>
<dbReference type="InterPro" id="IPR019775">
    <property type="entry name" value="WD40_repeat_CS"/>
</dbReference>
<dbReference type="FunFam" id="2.130.10.10:FF:000869">
    <property type="entry name" value="Zinc finger CCCH domain-containing protein 48"/>
    <property type="match status" value="1"/>
</dbReference>
<dbReference type="PROSITE" id="PS50294">
    <property type="entry name" value="WD_REPEATS_REGION"/>
    <property type="match status" value="2"/>
</dbReference>
<evidence type="ECO:0000256" key="8">
    <source>
        <dbReference type="PROSITE-ProRule" id="PRU00723"/>
    </source>
</evidence>
<dbReference type="InterPro" id="IPR036322">
    <property type="entry name" value="WD40_repeat_dom_sf"/>
</dbReference>
<dbReference type="PANTHER" id="PTHR44489">
    <property type="match status" value="1"/>
</dbReference>
<dbReference type="SMART" id="SM00320">
    <property type="entry name" value="WD40"/>
    <property type="match status" value="6"/>
</dbReference>
<dbReference type="Gene3D" id="3.30.1370.210">
    <property type="match status" value="1"/>
</dbReference>
<name>A0ABC8RS15_9AQUA</name>
<evidence type="ECO:0000256" key="6">
    <source>
        <dbReference type="ARBA" id="ARBA00023125"/>
    </source>
</evidence>
<reference evidence="11 12" key="1">
    <citation type="submission" date="2024-02" db="EMBL/GenBank/DDBJ databases">
        <authorList>
            <person name="Vignale AGUSTIN F."/>
            <person name="Sosa J E."/>
            <person name="Modenutti C."/>
        </authorList>
    </citation>
    <scope>NUCLEOTIDE SEQUENCE [LARGE SCALE GENOMIC DNA]</scope>
</reference>
<dbReference type="PRINTS" id="PR00320">
    <property type="entry name" value="GPROTEINBRPT"/>
</dbReference>
<feature type="zinc finger region" description="C3H1-type" evidence="8">
    <location>
        <begin position="119"/>
        <end position="146"/>
    </location>
</feature>
<keyword evidence="12" id="KW-1185">Reference proteome</keyword>